<comment type="cofactor">
    <cofactor evidence="1">
        <name>Zn(2+)</name>
        <dbReference type="ChEBI" id="CHEBI:29105"/>
    </cofactor>
</comment>
<dbReference type="PANTHER" id="PTHR43668:SF2">
    <property type="entry name" value="ALLANTOINASE"/>
    <property type="match status" value="1"/>
</dbReference>
<dbReference type="InterPro" id="IPR032466">
    <property type="entry name" value="Metal_Hydrolase"/>
</dbReference>
<sequence>MRRHGRPVRPALRASRGAGRRRRRRLGRARRRDVAHGRRHEQARRVREAIAGPSPSGGDRVRIAAERAFIDGAFSPATVRFEDGVITDIERFDASAHVVLSTAQVLLPGLVDTHVHLNEPGRTHWEGFATGTAAAAAGGVTTVVDMPLNSLPVTTTVEALEAKRAAAAGQLAVDLAYWGGAVPQNLSALQPLLAAGTVGVKCFLAPSGIDEFDPLSFGDLELALTELAEVDGLLIAHAELDDHLGEASGPVFTDFVATRPPAAEVEAIRAVVEAARRTGARAHIVHVSAAEALDVIRAAKAEGVRITIETCPHYLSLRAEEVPDGDGRFKCCPPIRDTANQDALWDGVLDGTIDAIVSDHSPATLELKTGPDLGTAWGGIAGLQTGLTAVWTEARRRGIPLDAILPLFTTGPAALVRLGDRGRIAPGAPAHFAVFEPELEHTLEESALEYRTKISPWHGQRMHGAITATYLHGEEIYTRARGLSSRRGREVLAEPASAGLDLDEEQAA</sequence>
<dbReference type="Proteomes" id="UP000490386">
    <property type="component" value="Unassembled WGS sequence"/>
</dbReference>
<dbReference type="NCBIfam" id="TIGR03178">
    <property type="entry name" value="allantoinase"/>
    <property type="match status" value="1"/>
</dbReference>
<dbReference type="GO" id="GO:0000256">
    <property type="term" value="P:allantoin catabolic process"/>
    <property type="evidence" value="ECO:0007669"/>
    <property type="project" value="InterPro"/>
</dbReference>
<dbReference type="EC" id="3.5.2.5" evidence="5"/>
<dbReference type="InterPro" id="IPR006680">
    <property type="entry name" value="Amidohydro-rel"/>
</dbReference>
<dbReference type="GO" id="GO:0005737">
    <property type="term" value="C:cytoplasm"/>
    <property type="evidence" value="ECO:0007669"/>
    <property type="project" value="TreeGrafter"/>
</dbReference>
<reference evidence="11 12" key="1">
    <citation type="submission" date="2019-09" db="EMBL/GenBank/DDBJ databases">
        <title>Phylogeny of genus Pseudoclavibacter and closely related genus.</title>
        <authorList>
            <person name="Li Y."/>
        </authorList>
    </citation>
    <scope>NUCLEOTIDE SEQUENCE [LARGE SCALE GENOMIC DNA]</scope>
    <source>
        <strain evidence="11 12">THG-MD12</strain>
    </source>
</reference>
<dbReference type="EMBL" id="WBJX01000005">
    <property type="protein sequence ID" value="KAB1636721.1"/>
    <property type="molecule type" value="Genomic_DNA"/>
</dbReference>
<dbReference type="InterPro" id="IPR011059">
    <property type="entry name" value="Metal-dep_hydrolase_composite"/>
</dbReference>
<name>A0A7J5AYU0_9MICO</name>
<evidence type="ECO:0000256" key="3">
    <source>
        <dbReference type="ARBA" id="ARBA00010368"/>
    </source>
</evidence>
<feature type="compositionally biased region" description="Basic residues" evidence="9">
    <location>
        <begin position="18"/>
        <end position="42"/>
    </location>
</feature>
<evidence type="ECO:0000256" key="4">
    <source>
        <dbReference type="ARBA" id="ARBA00011881"/>
    </source>
</evidence>
<dbReference type="InterPro" id="IPR050138">
    <property type="entry name" value="DHOase/Allantoinase_Hydrolase"/>
</dbReference>
<evidence type="ECO:0000256" key="2">
    <source>
        <dbReference type="ARBA" id="ARBA00004968"/>
    </source>
</evidence>
<evidence type="ECO:0000256" key="7">
    <source>
        <dbReference type="ARBA" id="ARBA00022801"/>
    </source>
</evidence>
<gene>
    <name evidence="11" type="primary">allB</name>
    <name evidence="11" type="ORF">F8O03_14170</name>
</gene>
<evidence type="ECO:0000256" key="5">
    <source>
        <dbReference type="ARBA" id="ARBA00012863"/>
    </source>
</evidence>
<dbReference type="SUPFAM" id="SSF51338">
    <property type="entry name" value="Composite domain of metallo-dependent hydrolases"/>
    <property type="match status" value="1"/>
</dbReference>
<keyword evidence="12" id="KW-1185">Reference proteome</keyword>
<comment type="pathway">
    <text evidence="2">Nitrogen metabolism; (S)-allantoin degradation; allantoate from (S)-allantoin: step 1/1.</text>
</comment>
<feature type="domain" description="Amidohydrolase-related" evidence="10">
    <location>
        <begin position="105"/>
        <end position="473"/>
    </location>
</feature>
<feature type="region of interest" description="Disordered" evidence="9">
    <location>
        <begin position="1"/>
        <end position="58"/>
    </location>
</feature>
<comment type="caution">
    <text evidence="11">The sequence shown here is derived from an EMBL/GenBank/DDBJ whole genome shotgun (WGS) entry which is preliminary data.</text>
</comment>
<dbReference type="GO" id="GO:0006145">
    <property type="term" value="P:purine nucleobase catabolic process"/>
    <property type="evidence" value="ECO:0007669"/>
    <property type="project" value="TreeGrafter"/>
</dbReference>
<keyword evidence="6" id="KW-0479">Metal-binding</keyword>
<comment type="similarity">
    <text evidence="3">Belongs to the metallo-dependent hydrolases superfamily. Allantoinase family.</text>
</comment>
<evidence type="ECO:0000313" key="11">
    <source>
        <dbReference type="EMBL" id="KAB1636721.1"/>
    </source>
</evidence>
<keyword evidence="7 11" id="KW-0378">Hydrolase</keyword>
<evidence type="ECO:0000259" key="10">
    <source>
        <dbReference type="Pfam" id="PF01979"/>
    </source>
</evidence>
<organism evidence="11 12">
    <name type="scientific">Pseudoclavibacter terrae</name>
    <dbReference type="NCBI Taxonomy" id="1530195"/>
    <lineage>
        <taxon>Bacteria</taxon>
        <taxon>Bacillati</taxon>
        <taxon>Actinomycetota</taxon>
        <taxon>Actinomycetes</taxon>
        <taxon>Micrococcales</taxon>
        <taxon>Microbacteriaceae</taxon>
        <taxon>Pseudoclavibacter</taxon>
    </lineage>
</organism>
<proteinExistence type="inferred from homology"/>
<protein>
    <recommendedName>
        <fullName evidence="5">allantoinase</fullName>
        <ecNumber evidence="5">3.5.2.5</ecNumber>
    </recommendedName>
</protein>
<keyword evidence="8" id="KW-0862">Zinc</keyword>
<dbReference type="AlphaFoldDB" id="A0A7J5AYU0"/>
<accession>A0A7J5AYU0</accession>
<comment type="subunit">
    <text evidence="4">Homotetramer.</text>
</comment>
<evidence type="ECO:0000313" key="12">
    <source>
        <dbReference type="Proteomes" id="UP000490386"/>
    </source>
</evidence>
<dbReference type="OrthoDB" id="9803027at2"/>
<dbReference type="GO" id="GO:0004038">
    <property type="term" value="F:allantoinase activity"/>
    <property type="evidence" value="ECO:0007669"/>
    <property type="project" value="UniProtKB-EC"/>
</dbReference>
<evidence type="ECO:0000256" key="6">
    <source>
        <dbReference type="ARBA" id="ARBA00022723"/>
    </source>
</evidence>
<dbReference type="PANTHER" id="PTHR43668">
    <property type="entry name" value="ALLANTOINASE"/>
    <property type="match status" value="1"/>
</dbReference>
<dbReference type="InterPro" id="IPR017593">
    <property type="entry name" value="Allantoinase"/>
</dbReference>
<evidence type="ECO:0000256" key="9">
    <source>
        <dbReference type="SAM" id="MobiDB-lite"/>
    </source>
</evidence>
<dbReference type="Pfam" id="PF01979">
    <property type="entry name" value="Amidohydro_1"/>
    <property type="match status" value="1"/>
</dbReference>
<evidence type="ECO:0000256" key="1">
    <source>
        <dbReference type="ARBA" id="ARBA00001947"/>
    </source>
</evidence>
<dbReference type="SUPFAM" id="SSF51556">
    <property type="entry name" value="Metallo-dependent hydrolases"/>
    <property type="match status" value="1"/>
</dbReference>
<dbReference type="Gene3D" id="3.20.20.140">
    <property type="entry name" value="Metal-dependent hydrolases"/>
    <property type="match status" value="1"/>
</dbReference>
<dbReference type="GO" id="GO:0008270">
    <property type="term" value="F:zinc ion binding"/>
    <property type="evidence" value="ECO:0007669"/>
    <property type="project" value="InterPro"/>
</dbReference>
<evidence type="ECO:0000256" key="8">
    <source>
        <dbReference type="ARBA" id="ARBA00022833"/>
    </source>
</evidence>
<dbReference type="GO" id="GO:0050897">
    <property type="term" value="F:cobalt ion binding"/>
    <property type="evidence" value="ECO:0007669"/>
    <property type="project" value="InterPro"/>
</dbReference>